<protein>
    <recommendedName>
        <fullName evidence="3">CRISPR-associated protein Cas2</fullName>
    </recommendedName>
</protein>
<evidence type="ECO:0000313" key="2">
    <source>
        <dbReference type="Proteomes" id="UP000092650"/>
    </source>
</evidence>
<reference evidence="1" key="1">
    <citation type="submission" date="2016-10" db="EMBL/GenBank/DDBJ databases">
        <authorList>
            <person name="See-Too W.S."/>
        </authorList>
    </citation>
    <scope>NUCLEOTIDE SEQUENCE [LARGE SCALE GENOMIC DNA]</scope>
    <source>
        <strain evidence="1">DSM 23997</strain>
    </source>
</reference>
<accession>A0A1C7E9J6</accession>
<organism evidence="1 2">
    <name type="scientific">Planococcus plakortidis</name>
    <dbReference type="NCBI Taxonomy" id="1038856"/>
    <lineage>
        <taxon>Bacteria</taxon>
        <taxon>Bacillati</taxon>
        <taxon>Bacillota</taxon>
        <taxon>Bacilli</taxon>
        <taxon>Bacillales</taxon>
        <taxon>Caryophanaceae</taxon>
        <taxon>Planococcus</taxon>
    </lineage>
</organism>
<dbReference type="STRING" id="1038856.BBI15_07670"/>
<proteinExistence type="predicted"/>
<dbReference type="OrthoDB" id="2356842at2"/>
<dbReference type="Proteomes" id="UP000092650">
    <property type="component" value="Chromosome"/>
</dbReference>
<keyword evidence="2" id="KW-1185">Reference proteome</keyword>
<evidence type="ECO:0000313" key="1">
    <source>
        <dbReference type="EMBL" id="ANU20102.1"/>
    </source>
</evidence>
<name>A0A1C7E9J6_9BACL</name>
<dbReference type="EMBL" id="CP016539">
    <property type="protein sequence ID" value="ANU20102.1"/>
    <property type="molecule type" value="Genomic_DNA"/>
</dbReference>
<dbReference type="RefSeq" id="WP_068869879.1">
    <property type="nucleotide sequence ID" value="NZ_CP016539.2"/>
</dbReference>
<dbReference type="SUPFAM" id="SSF52540">
    <property type="entry name" value="P-loop containing nucleoside triphosphate hydrolases"/>
    <property type="match status" value="1"/>
</dbReference>
<dbReference type="Pfam" id="PF13671">
    <property type="entry name" value="AAA_33"/>
    <property type="match status" value="1"/>
</dbReference>
<dbReference type="AlphaFoldDB" id="A0A1C7E9J6"/>
<sequence length="189" mass="20852">MARVAIITVGKTHSGKTTFAKALERQLANAIVVDQDNHAEFLQTYYPALVPKEGANTIKYALTQTIIDHAVERTDCHVILCNANRNRQGRLKLLEFYKMKGFVTVLVNFDIADEVLGTRIDQARRDTAILRTVSSFKDVLERQQKESVGNPSVTPSEGEADYLFSLENNGEVEAAIASIVKIATRGDGA</sequence>
<dbReference type="Gene3D" id="3.40.50.300">
    <property type="entry name" value="P-loop containing nucleotide triphosphate hydrolases"/>
    <property type="match status" value="1"/>
</dbReference>
<dbReference type="InterPro" id="IPR027417">
    <property type="entry name" value="P-loop_NTPase"/>
</dbReference>
<evidence type="ECO:0008006" key="3">
    <source>
        <dbReference type="Google" id="ProtNLM"/>
    </source>
</evidence>
<dbReference type="KEGG" id="ppla:BBI15_07670"/>
<gene>
    <name evidence="1" type="ORF">BBI15_07670</name>
</gene>